<dbReference type="InParanoid" id="A0A1U7Z3R5"/>
<gene>
    <name evidence="4" type="primary">LOC104588946</name>
</gene>
<dbReference type="Proteomes" id="UP000189703">
    <property type="component" value="Unplaced"/>
</dbReference>
<evidence type="ECO:0000256" key="2">
    <source>
        <dbReference type="SAM" id="MobiDB-lite"/>
    </source>
</evidence>
<feature type="compositionally biased region" description="Low complexity" evidence="2">
    <location>
        <begin position="175"/>
        <end position="190"/>
    </location>
</feature>
<evidence type="ECO:0000313" key="3">
    <source>
        <dbReference type="Proteomes" id="UP000189703"/>
    </source>
</evidence>
<accession>A0A1U7Z3R5</accession>
<protein>
    <submittedName>
        <fullName evidence="4">Coiled-coil domain-containing protein SCD2-like</fullName>
    </submittedName>
</protein>
<dbReference type="PANTHER" id="PTHR31762:SF10">
    <property type="entry name" value="FAS-BINDING FACTOR-LIKE PROTEIN"/>
    <property type="match status" value="1"/>
</dbReference>
<dbReference type="AlphaFoldDB" id="A0A1U7Z3R5"/>
<sequence>MDRARSKSPVYDRQRSVANASGGPASPMLSPLHHHARLGAASLSTSRRTQNYAAKAAAQRLAQVMAHQSKDKEEEDDLSLEYNSLGATGGIGLAPGRPMRSRSTALGRNAPEQPPFDRYTSAGRSSLALNSVEQPSFARSSSSAARPSLPFTPAEQPRSTSVGRSSLALNHVEQPSFARSSSAARPSLSFTPAEQPPSDRSTSACRSSLVLNSVEQPSSALSTSAGRSSLPFNSVEQSPSPHSTSSVRSPLPLSSVEQPLSARSSPTGRPSLAIKTVGKIPSSVPISLKPLSSMPPSETPNRRDKRLSVDTGNMSIRETGIHRSTSALQDEIDMLQEENESILEKLRLAMERYEEAEARARLLEKQVATIGEGVSLEARLLSRKEAALQQREVHTIACPMPISMQDSAS</sequence>
<feature type="compositionally biased region" description="Basic and acidic residues" evidence="2">
    <location>
        <begin position="1"/>
        <end position="15"/>
    </location>
</feature>
<feature type="compositionally biased region" description="Polar residues" evidence="2">
    <location>
        <begin position="257"/>
        <end position="268"/>
    </location>
</feature>
<feature type="compositionally biased region" description="Low complexity" evidence="2">
    <location>
        <begin position="135"/>
        <end position="151"/>
    </location>
</feature>
<evidence type="ECO:0000256" key="1">
    <source>
        <dbReference type="SAM" id="Coils"/>
    </source>
</evidence>
<dbReference type="RefSeq" id="XP_010245392.1">
    <property type="nucleotide sequence ID" value="XM_010247090.2"/>
</dbReference>
<evidence type="ECO:0000313" key="4">
    <source>
        <dbReference type="RefSeq" id="XP_010245392.1"/>
    </source>
</evidence>
<organism evidence="3 4">
    <name type="scientific">Nelumbo nucifera</name>
    <name type="common">Sacred lotus</name>
    <dbReference type="NCBI Taxonomy" id="4432"/>
    <lineage>
        <taxon>Eukaryota</taxon>
        <taxon>Viridiplantae</taxon>
        <taxon>Streptophyta</taxon>
        <taxon>Embryophyta</taxon>
        <taxon>Tracheophyta</taxon>
        <taxon>Spermatophyta</taxon>
        <taxon>Magnoliopsida</taxon>
        <taxon>Proteales</taxon>
        <taxon>Nelumbonaceae</taxon>
        <taxon>Nelumbo</taxon>
    </lineage>
</organism>
<feature type="compositionally biased region" description="Polar residues" evidence="2">
    <location>
        <begin position="157"/>
        <end position="168"/>
    </location>
</feature>
<keyword evidence="1" id="KW-0175">Coiled coil</keyword>
<name>A0A1U7Z3R5_NELNU</name>
<proteinExistence type="predicted"/>
<dbReference type="eggNOG" id="ENOG502QVZK">
    <property type="taxonomic scope" value="Eukaryota"/>
</dbReference>
<keyword evidence="3" id="KW-1185">Reference proteome</keyword>
<dbReference type="PANTHER" id="PTHR31762">
    <property type="entry name" value="FAS-BINDING FACTOR-LIKE PROTEIN"/>
    <property type="match status" value="1"/>
</dbReference>
<feature type="compositionally biased region" description="Polar residues" evidence="2">
    <location>
        <begin position="122"/>
        <end position="134"/>
    </location>
</feature>
<feature type="compositionally biased region" description="Low complexity" evidence="2">
    <location>
        <begin position="218"/>
        <end position="256"/>
    </location>
</feature>
<dbReference type="KEGG" id="nnu:104588946"/>
<dbReference type="OrthoDB" id="1939379at2759"/>
<dbReference type="InterPro" id="IPR040321">
    <property type="entry name" value="SCD2-like"/>
</dbReference>
<dbReference type="GeneID" id="104588946"/>
<feature type="compositionally biased region" description="Low complexity" evidence="2">
    <location>
        <begin position="47"/>
        <end position="66"/>
    </location>
</feature>
<dbReference type="GO" id="GO:0000911">
    <property type="term" value="P:cytokinesis by cell plate formation"/>
    <property type="evidence" value="ECO:0007669"/>
    <property type="project" value="InterPro"/>
</dbReference>
<feature type="compositionally biased region" description="Polar residues" evidence="2">
    <location>
        <begin position="198"/>
        <end position="217"/>
    </location>
</feature>
<reference evidence="4" key="1">
    <citation type="submission" date="2025-08" db="UniProtKB">
        <authorList>
            <consortium name="RefSeq"/>
        </authorList>
    </citation>
    <scope>IDENTIFICATION</scope>
</reference>
<feature type="coiled-coil region" evidence="1">
    <location>
        <begin position="325"/>
        <end position="366"/>
    </location>
</feature>
<feature type="region of interest" description="Disordered" evidence="2">
    <location>
        <begin position="1"/>
        <end position="310"/>
    </location>
</feature>